<proteinExistence type="predicted"/>
<dbReference type="Proteomes" id="UP001148299">
    <property type="component" value="Unassembled WGS sequence"/>
</dbReference>
<reference evidence="5" key="2">
    <citation type="journal article" date="2023" name="IMA Fungus">
        <title>Comparative genomic study of the Penicillium genus elucidates a diverse pangenome and 15 lateral gene transfer events.</title>
        <authorList>
            <person name="Petersen C."/>
            <person name="Sorensen T."/>
            <person name="Nielsen M.R."/>
            <person name="Sondergaard T.E."/>
            <person name="Sorensen J.L."/>
            <person name="Fitzpatrick D.A."/>
            <person name="Frisvad J.C."/>
            <person name="Nielsen K.L."/>
        </authorList>
    </citation>
    <scope>NUCLEOTIDE SEQUENCE</scope>
    <source>
        <strain evidence="5">IBT 35675</strain>
    </source>
</reference>
<evidence type="ECO:0000256" key="3">
    <source>
        <dbReference type="SAM" id="MobiDB-lite"/>
    </source>
</evidence>
<dbReference type="PANTHER" id="PTHR48027">
    <property type="entry name" value="HETEROGENEOUS NUCLEAR RIBONUCLEOPROTEIN 87F-RELATED"/>
    <property type="match status" value="1"/>
</dbReference>
<evidence type="ECO:0000313" key="6">
    <source>
        <dbReference type="Proteomes" id="UP001148299"/>
    </source>
</evidence>
<accession>A0A9W9QLK3</accession>
<name>A0A9W9QLK3_PENBR</name>
<dbReference type="Gene3D" id="3.30.70.330">
    <property type="match status" value="1"/>
</dbReference>
<protein>
    <recommendedName>
        <fullName evidence="4">RRM domain-containing protein</fullName>
    </recommendedName>
</protein>
<dbReference type="EMBL" id="JAPZBR010000008">
    <property type="protein sequence ID" value="KAJ5340262.1"/>
    <property type="molecule type" value="Genomic_DNA"/>
</dbReference>
<dbReference type="SUPFAM" id="SSF54928">
    <property type="entry name" value="RNA-binding domain, RBD"/>
    <property type="match status" value="1"/>
</dbReference>
<comment type="caution">
    <text evidence="5">The sequence shown here is derived from an EMBL/GenBank/DDBJ whole genome shotgun (WGS) entry which is preliminary data.</text>
</comment>
<dbReference type="InterPro" id="IPR035979">
    <property type="entry name" value="RBD_domain_sf"/>
</dbReference>
<keyword evidence="1 2" id="KW-0694">RNA-binding</keyword>
<dbReference type="InterPro" id="IPR012677">
    <property type="entry name" value="Nucleotide-bd_a/b_plait_sf"/>
</dbReference>
<evidence type="ECO:0000256" key="2">
    <source>
        <dbReference type="PROSITE-ProRule" id="PRU00176"/>
    </source>
</evidence>
<dbReference type="InterPro" id="IPR052462">
    <property type="entry name" value="SLIRP/GR-RBP-like"/>
</dbReference>
<organism evidence="5 6">
    <name type="scientific">Penicillium brevicompactum</name>
    <dbReference type="NCBI Taxonomy" id="5074"/>
    <lineage>
        <taxon>Eukaryota</taxon>
        <taxon>Fungi</taxon>
        <taxon>Dikarya</taxon>
        <taxon>Ascomycota</taxon>
        <taxon>Pezizomycotina</taxon>
        <taxon>Eurotiomycetes</taxon>
        <taxon>Eurotiomycetidae</taxon>
        <taxon>Eurotiales</taxon>
        <taxon>Aspergillaceae</taxon>
        <taxon>Penicillium</taxon>
    </lineage>
</organism>
<dbReference type="GO" id="GO:0003723">
    <property type="term" value="F:RNA binding"/>
    <property type="evidence" value="ECO:0007669"/>
    <property type="project" value="UniProtKB-UniRule"/>
</dbReference>
<keyword evidence="6" id="KW-1185">Reference proteome</keyword>
<evidence type="ECO:0000259" key="4">
    <source>
        <dbReference type="PROSITE" id="PS50102"/>
    </source>
</evidence>
<feature type="domain" description="RRM" evidence="4">
    <location>
        <begin position="1"/>
        <end position="47"/>
    </location>
</feature>
<gene>
    <name evidence="5" type="ORF">N7541_009386</name>
</gene>
<sequence length="69" mass="7458">MRDHETGQSKEFGYVTYGSLDEAQRAVMGMNETELDGRRIDVNLAPTPAGDSGGGHFYGSYDSFGSASY</sequence>
<reference evidence="5" key="1">
    <citation type="submission" date="2022-12" db="EMBL/GenBank/DDBJ databases">
        <authorList>
            <person name="Petersen C."/>
        </authorList>
    </citation>
    <scope>NUCLEOTIDE SEQUENCE</scope>
    <source>
        <strain evidence="5">IBT 35675</strain>
    </source>
</reference>
<evidence type="ECO:0000256" key="1">
    <source>
        <dbReference type="ARBA" id="ARBA00022884"/>
    </source>
</evidence>
<dbReference type="InterPro" id="IPR000504">
    <property type="entry name" value="RRM_dom"/>
</dbReference>
<dbReference type="PROSITE" id="PS50102">
    <property type="entry name" value="RRM"/>
    <property type="match status" value="1"/>
</dbReference>
<evidence type="ECO:0000313" key="5">
    <source>
        <dbReference type="EMBL" id="KAJ5340262.1"/>
    </source>
</evidence>
<dbReference type="Pfam" id="PF00076">
    <property type="entry name" value="RRM_1"/>
    <property type="match status" value="1"/>
</dbReference>
<dbReference type="AlphaFoldDB" id="A0A9W9QLK3"/>
<feature type="region of interest" description="Disordered" evidence="3">
    <location>
        <begin position="46"/>
        <end position="69"/>
    </location>
</feature>